<dbReference type="NCBIfam" id="TIGR00589">
    <property type="entry name" value="ogt"/>
    <property type="match status" value="1"/>
</dbReference>
<keyword evidence="5 9" id="KW-0808">Transferase</keyword>
<evidence type="ECO:0000256" key="3">
    <source>
        <dbReference type="ARBA" id="ARBA00022490"/>
    </source>
</evidence>
<dbReference type="SUPFAM" id="SSF46767">
    <property type="entry name" value="Methylated DNA-protein cysteine methyltransferase, C-terminal domain"/>
    <property type="match status" value="1"/>
</dbReference>
<comment type="similarity">
    <text evidence="2 9">Belongs to the MGMT family.</text>
</comment>
<keyword evidence="12" id="KW-1185">Reference proteome</keyword>
<comment type="subcellular location">
    <subcellularLocation>
        <location evidence="9">Cytoplasm</location>
    </subcellularLocation>
</comment>
<evidence type="ECO:0000256" key="1">
    <source>
        <dbReference type="ARBA" id="ARBA00001286"/>
    </source>
</evidence>
<dbReference type="AlphaFoldDB" id="A0A348HBK0"/>
<dbReference type="PANTHER" id="PTHR10815:SF13">
    <property type="entry name" value="METHYLATED-DNA--PROTEIN-CYSTEINE METHYLTRANSFERASE"/>
    <property type="match status" value="1"/>
</dbReference>
<dbReference type="PROSITE" id="PS00374">
    <property type="entry name" value="MGMT"/>
    <property type="match status" value="1"/>
</dbReference>
<dbReference type="GO" id="GO:0003908">
    <property type="term" value="F:methylated-DNA-[protein]-cysteine S-methyltransferase activity"/>
    <property type="evidence" value="ECO:0007669"/>
    <property type="project" value="UniProtKB-UniRule"/>
</dbReference>
<comment type="catalytic activity">
    <reaction evidence="8 9">
        <text>a 6-O-methyl-2'-deoxyguanosine in DNA + L-cysteinyl-[protein] = S-methyl-L-cysteinyl-[protein] + a 2'-deoxyguanosine in DNA</text>
        <dbReference type="Rhea" id="RHEA:24000"/>
        <dbReference type="Rhea" id="RHEA-COMP:10131"/>
        <dbReference type="Rhea" id="RHEA-COMP:10132"/>
        <dbReference type="Rhea" id="RHEA-COMP:11367"/>
        <dbReference type="Rhea" id="RHEA-COMP:11368"/>
        <dbReference type="ChEBI" id="CHEBI:29950"/>
        <dbReference type="ChEBI" id="CHEBI:82612"/>
        <dbReference type="ChEBI" id="CHEBI:85445"/>
        <dbReference type="ChEBI" id="CHEBI:85448"/>
        <dbReference type="EC" id="2.1.1.63"/>
    </reaction>
</comment>
<dbReference type="EC" id="2.1.1.63" evidence="9"/>
<dbReference type="EMBL" id="AP018933">
    <property type="protein sequence ID" value="BBG29002.1"/>
    <property type="molecule type" value="Genomic_DNA"/>
</dbReference>
<dbReference type="GO" id="GO:0032259">
    <property type="term" value="P:methylation"/>
    <property type="evidence" value="ECO:0007669"/>
    <property type="project" value="UniProtKB-KW"/>
</dbReference>
<keyword evidence="3 9" id="KW-0963">Cytoplasm</keyword>
<comment type="function">
    <text evidence="9">Involved in the cellular defense against the biological effects of O6-methylguanine (O6-MeG) and O4-methylthymine (O4-MeT) in DNA. Repairs the methylated nucleobase in DNA by stoichiometrically transferring the methyl group to a cysteine residue in the enzyme. This is a suicide reaction: the enzyme is irreversibly inactivated.</text>
</comment>
<keyword evidence="4 9" id="KW-0489">Methyltransferase</keyword>
<dbReference type="InterPro" id="IPR036217">
    <property type="entry name" value="MethylDNA_cys_MeTrfase_DNAb"/>
</dbReference>
<dbReference type="Gene3D" id="3.30.160.70">
    <property type="entry name" value="Methylated DNA-protein cysteine methyltransferase domain"/>
    <property type="match status" value="1"/>
</dbReference>
<evidence type="ECO:0000256" key="2">
    <source>
        <dbReference type="ARBA" id="ARBA00008711"/>
    </source>
</evidence>
<feature type="active site" description="Nucleophile; methyl group acceptor" evidence="9">
    <location>
        <position position="213"/>
    </location>
</feature>
<dbReference type="GO" id="GO:0006307">
    <property type="term" value="P:DNA alkylation repair"/>
    <property type="evidence" value="ECO:0007669"/>
    <property type="project" value="UniProtKB-UniRule"/>
</dbReference>
<dbReference type="Pfam" id="PF01035">
    <property type="entry name" value="DNA_binding_1"/>
    <property type="match status" value="1"/>
</dbReference>
<comment type="catalytic activity">
    <reaction evidence="1 9">
        <text>a 4-O-methyl-thymidine in DNA + L-cysteinyl-[protein] = a thymidine in DNA + S-methyl-L-cysteinyl-[protein]</text>
        <dbReference type="Rhea" id="RHEA:53428"/>
        <dbReference type="Rhea" id="RHEA-COMP:10131"/>
        <dbReference type="Rhea" id="RHEA-COMP:10132"/>
        <dbReference type="Rhea" id="RHEA-COMP:13555"/>
        <dbReference type="Rhea" id="RHEA-COMP:13556"/>
        <dbReference type="ChEBI" id="CHEBI:29950"/>
        <dbReference type="ChEBI" id="CHEBI:82612"/>
        <dbReference type="ChEBI" id="CHEBI:137386"/>
        <dbReference type="ChEBI" id="CHEBI:137387"/>
        <dbReference type="EC" id="2.1.1.63"/>
    </reaction>
</comment>
<reference evidence="11 12" key="1">
    <citation type="submission" date="2018-09" db="EMBL/GenBank/DDBJ databases">
        <title>Zymobacter palmae IAM14233 (=T109) whole genome analysis.</title>
        <authorList>
            <person name="Yanase H."/>
        </authorList>
    </citation>
    <scope>NUCLEOTIDE SEQUENCE [LARGE SCALE GENOMIC DNA]</scope>
    <source>
        <strain evidence="11 12">IAM14233</strain>
    </source>
</reference>
<evidence type="ECO:0000256" key="4">
    <source>
        <dbReference type="ARBA" id="ARBA00022603"/>
    </source>
</evidence>
<dbReference type="HAMAP" id="MF_00772">
    <property type="entry name" value="OGT"/>
    <property type="match status" value="1"/>
</dbReference>
<evidence type="ECO:0000256" key="8">
    <source>
        <dbReference type="ARBA" id="ARBA00049348"/>
    </source>
</evidence>
<keyword evidence="6 9" id="KW-0227">DNA damage</keyword>
<evidence type="ECO:0000256" key="5">
    <source>
        <dbReference type="ARBA" id="ARBA00022679"/>
    </source>
</evidence>
<dbReference type="Proteomes" id="UP000267342">
    <property type="component" value="Chromosome"/>
</dbReference>
<dbReference type="Gene3D" id="1.10.10.10">
    <property type="entry name" value="Winged helix-like DNA-binding domain superfamily/Winged helix DNA-binding domain"/>
    <property type="match status" value="1"/>
</dbReference>
<dbReference type="InterPro" id="IPR036631">
    <property type="entry name" value="MGMT_N_sf"/>
</dbReference>
<evidence type="ECO:0000313" key="11">
    <source>
        <dbReference type="EMBL" id="BBG29002.1"/>
    </source>
</evidence>
<dbReference type="SUPFAM" id="SSF53155">
    <property type="entry name" value="Methylated DNA-protein cysteine methyltransferase domain"/>
    <property type="match status" value="1"/>
</dbReference>
<dbReference type="KEGG" id="zpl:ZBT109_0204"/>
<dbReference type="InterPro" id="IPR001497">
    <property type="entry name" value="MethylDNA_cys_MeTrfase_AS"/>
</dbReference>
<evidence type="ECO:0000259" key="10">
    <source>
        <dbReference type="Pfam" id="PF01035"/>
    </source>
</evidence>
<evidence type="ECO:0000313" key="12">
    <source>
        <dbReference type="Proteomes" id="UP000267342"/>
    </source>
</evidence>
<evidence type="ECO:0000256" key="6">
    <source>
        <dbReference type="ARBA" id="ARBA00022763"/>
    </source>
</evidence>
<dbReference type="PANTHER" id="PTHR10815">
    <property type="entry name" value="METHYLATED-DNA--PROTEIN-CYSTEINE METHYLTRANSFERASE"/>
    <property type="match status" value="1"/>
</dbReference>
<evidence type="ECO:0000256" key="9">
    <source>
        <dbReference type="HAMAP-Rule" id="MF_00772"/>
    </source>
</evidence>
<accession>A0A348HBK0</accession>
<dbReference type="InterPro" id="IPR023546">
    <property type="entry name" value="MGMT"/>
</dbReference>
<dbReference type="GO" id="GO:0005737">
    <property type="term" value="C:cytoplasm"/>
    <property type="evidence" value="ECO:0007669"/>
    <property type="project" value="UniProtKB-SubCell"/>
</dbReference>
<dbReference type="FunFam" id="1.10.10.10:FF:000214">
    <property type="entry name" value="Methylated-DNA--protein-cysteine methyltransferase"/>
    <property type="match status" value="1"/>
</dbReference>
<gene>
    <name evidence="11" type="ORF">ZBT109_0204</name>
</gene>
<evidence type="ECO:0000256" key="7">
    <source>
        <dbReference type="ARBA" id="ARBA00023204"/>
    </source>
</evidence>
<dbReference type="CDD" id="cd06445">
    <property type="entry name" value="ATase"/>
    <property type="match status" value="1"/>
</dbReference>
<comment type="miscellaneous">
    <text evidence="9">This enzyme catalyzes only one turnover and therefore is not strictly catalytic. According to one definition, an enzyme is a biocatalyst that acts repeatedly and over many reaction cycles.</text>
</comment>
<dbReference type="InterPro" id="IPR036388">
    <property type="entry name" value="WH-like_DNA-bd_sf"/>
</dbReference>
<organism evidence="11 12">
    <name type="scientific">Zymobacter palmae</name>
    <dbReference type="NCBI Taxonomy" id="33074"/>
    <lineage>
        <taxon>Bacteria</taxon>
        <taxon>Pseudomonadati</taxon>
        <taxon>Pseudomonadota</taxon>
        <taxon>Gammaproteobacteria</taxon>
        <taxon>Oceanospirillales</taxon>
        <taxon>Halomonadaceae</taxon>
        <taxon>Zymobacter group</taxon>
        <taxon>Zymobacter</taxon>
    </lineage>
</organism>
<dbReference type="InterPro" id="IPR014048">
    <property type="entry name" value="MethylDNA_cys_MeTrfase_DNA-bd"/>
</dbReference>
<proteinExistence type="inferred from homology"/>
<dbReference type="STRING" id="1123510.GCA_000620025_02644"/>
<sequence length="249" mass="27082">MAPGYGSFPPVLFKRSAGITALAGLHRLHQQRLSRTVGPRSRFLSSPPMHHCNIPAASASVGRMIFAFFPTMIHGIPLAHTVIQELTMRTHLDITTPLGDMRLIAEDDQLYRIVLSTAHVTDDTFGTAANTPVLCEAARQMEEWLLGQRTHFELPLAPFGTPFQRAVRDAMLAIPYGRTCHYGGIAQQVGSPRAARAVGLACRNNPLPIVVPCHRVLAADGGLVGYNGGLDIKRHLLALEARIMKATTP</sequence>
<protein>
    <recommendedName>
        <fullName evidence="9">Methylated-DNA--protein-cysteine methyltransferase</fullName>
        <ecNumber evidence="9">2.1.1.63</ecNumber>
    </recommendedName>
    <alternativeName>
        <fullName evidence="9">6-O-methylguanine-DNA methyltransferase</fullName>
        <shortName evidence="9">MGMT</shortName>
    </alternativeName>
    <alternativeName>
        <fullName evidence="9">O-6-methylguanine-DNA-alkyltransferase</fullName>
    </alternativeName>
</protein>
<feature type="domain" description="Methylated-DNA-[protein]-cysteine S-methyltransferase DNA binding" evidence="10">
    <location>
        <begin position="162"/>
        <end position="241"/>
    </location>
</feature>
<keyword evidence="7 9" id="KW-0234">DNA repair</keyword>
<name>A0A348HBK0_9GAMM</name>